<accession>X1QT69</accession>
<reference evidence="2" key="1">
    <citation type="journal article" date="2014" name="Front. Microbiol.">
        <title>High frequency of phylogenetically diverse reductive dehalogenase-homologous genes in deep subseafloor sedimentary metagenomes.</title>
        <authorList>
            <person name="Kawai M."/>
            <person name="Futagami T."/>
            <person name="Toyoda A."/>
            <person name="Takaki Y."/>
            <person name="Nishi S."/>
            <person name="Hori S."/>
            <person name="Arai W."/>
            <person name="Tsubouchi T."/>
            <person name="Morono Y."/>
            <person name="Uchiyama I."/>
            <person name="Ito T."/>
            <person name="Fujiyama A."/>
            <person name="Inagaki F."/>
            <person name="Takami H."/>
        </authorList>
    </citation>
    <scope>NUCLEOTIDE SEQUENCE</scope>
    <source>
        <strain evidence="2">Expedition CK06-06</strain>
    </source>
</reference>
<dbReference type="AlphaFoldDB" id="X1QT69"/>
<organism evidence="2">
    <name type="scientific">marine sediment metagenome</name>
    <dbReference type="NCBI Taxonomy" id="412755"/>
    <lineage>
        <taxon>unclassified sequences</taxon>
        <taxon>metagenomes</taxon>
        <taxon>ecological metagenomes</taxon>
    </lineage>
</organism>
<feature type="transmembrane region" description="Helical" evidence="1">
    <location>
        <begin position="34"/>
        <end position="51"/>
    </location>
</feature>
<sequence>MKTEELSAIIGGNFIGGLIGVPMDMFLTQLGSKVASFFLGGAGLLFGTYTMKGQGRMQTDTMQISARVLTEFLDPSPDDIKAIQKQIG</sequence>
<keyword evidence="1" id="KW-0812">Transmembrane</keyword>
<feature type="transmembrane region" description="Helical" evidence="1">
    <location>
        <begin position="6"/>
        <end position="27"/>
    </location>
</feature>
<keyword evidence="1" id="KW-1133">Transmembrane helix</keyword>
<evidence type="ECO:0000313" key="2">
    <source>
        <dbReference type="EMBL" id="GAI71797.1"/>
    </source>
</evidence>
<feature type="non-terminal residue" evidence="2">
    <location>
        <position position="88"/>
    </location>
</feature>
<comment type="caution">
    <text evidence="2">The sequence shown here is derived from an EMBL/GenBank/DDBJ whole genome shotgun (WGS) entry which is preliminary data.</text>
</comment>
<dbReference type="EMBL" id="BARW01001035">
    <property type="protein sequence ID" value="GAI71797.1"/>
    <property type="molecule type" value="Genomic_DNA"/>
</dbReference>
<gene>
    <name evidence="2" type="ORF">S12H4_03611</name>
</gene>
<name>X1QT69_9ZZZZ</name>
<protein>
    <submittedName>
        <fullName evidence="2">Uncharacterized protein</fullName>
    </submittedName>
</protein>
<evidence type="ECO:0000256" key="1">
    <source>
        <dbReference type="SAM" id="Phobius"/>
    </source>
</evidence>
<keyword evidence="1" id="KW-0472">Membrane</keyword>
<proteinExistence type="predicted"/>